<dbReference type="Gene3D" id="3.40.50.720">
    <property type="entry name" value="NAD(P)-binding Rossmann-like Domain"/>
    <property type="match status" value="1"/>
</dbReference>
<dbReference type="GO" id="GO:0030163">
    <property type="term" value="P:protein catabolic process"/>
    <property type="evidence" value="ECO:0007669"/>
    <property type="project" value="TreeGrafter"/>
</dbReference>
<dbReference type="PANTHER" id="PTHR23076:SF97">
    <property type="entry name" value="ATP-DEPENDENT ZINC METALLOPROTEASE YME1L1"/>
    <property type="match status" value="1"/>
</dbReference>
<feature type="non-terminal residue" evidence="7">
    <location>
        <position position="263"/>
    </location>
</feature>
<feature type="domain" description="Alanine dehydrogenase/pyridine nucleotide transhydrogenase N-terminal" evidence="6">
    <location>
        <begin position="110"/>
        <end position="253"/>
    </location>
</feature>
<dbReference type="GO" id="GO:0004222">
    <property type="term" value="F:metalloendopeptidase activity"/>
    <property type="evidence" value="ECO:0007669"/>
    <property type="project" value="InterPro"/>
</dbReference>
<dbReference type="GO" id="GO:0006508">
    <property type="term" value="P:proteolysis"/>
    <property type="evidence" value="ECO:0007669"/>
    <property type="project" value="InterPro"/>
</dbReference>
<dbReference type="Pfam" id="PF05222">
    <property type="entry name" value="AlaDh_PNT_N"/>
    <property type="match status" value="1"/>
</dbReference>
<dbReference type="GO" id="GO:0005886">
    <property type="term" value="C:plasma membrane"/>
    <property type="evidence" value="ECO:0007669"/>
    <property type="project" value="TreeGrafter"/>
</dbReference>
<dbReference type="AlphaFoldDB" id="X1Q6J4"/>
<evidence type="ECO:0000256" key="3">
    <source>
        <dbReference type="ARBA" id="ARBA00022723"/>
    </source>
</evidence>
<comment type="caution">
    <text evidence="7">The sequence shown here is derived from an EMBL/GenBank/DDBJ whole genome shotgun (WGS) entry which is preliminary data.</text>
</comment>
<gene>
    <name evidence="7" type="ORF">S06H3_42462</name>
</gene>
<keyword evidence="5" id="KW-0378">Hydrolase</keyword>
<sequence>RKAILEVHAKGMSLAKEVTLETVAKGTPGFSGADLASLINEAAILAARRNRKDISLKELEDAADRVIAGPEKKSRVIIQKEKEIIAYHESGHALTARMLPNADPVHKVSIIARGVMGGEKRVAAIPSTCKKYVEMGITVLVEKSAGEGALFGNEEYRIAGAEIMDDVEALYDRANVILKVKEPLYNHEKNKHEIDMMKENTVLISFLHPASPTNHEMVKKIRDRKIISFTMDSIPRITRAQKMDALTSMSTVAGYKSAIMAAN</sequence>
<dbReference type="InterPro" id="IPR027417">
    <property type="entry name" value="P-loop_NTPase"/>
</dbReference>
<dbReference type="EMBL" id="BARV01026257">
    <property type="protein sequence ID" value="GAI38879.1"/>
    <property type="molecule type" value="Genomic_DNA"/>
</dbReference>
<dbReference type="GO" id="GO:0005524">
    <property type="term" value="F:ATP binding"/>
    <property type="evidence" value="ECO:0007669"/>
    <property type="project" value="InterPro"/>
</dbReference>
<dbReference type="InterPro" id="IPR037219">
    <property type="entry name" value="Peptidase_M41-like"/>
</dbReference>
<protein>
    <recommendedName>
        <fullName evidence="6">Alanine dehydrogenase/pyridine nucleotide transhydrogenase N-terminal domain-containing protein</fullName>
    </recommendedName>
</protein>
<dbReference type="Gene3D" id="1.10.8.60">
    <property type="match status" value="1"/>
</dbReference>
<evidence type="ECO:0000256" key="2">
    <source>
        <dbReference type="ARBA" id="ARBA00010044"/>
    </source>
</evidence>
<dbReference type="Pfam" id="PF17862">
    <property type="entry name" value="AAA_lid_3"/>
    <property type="match status" value="1"/>
</dbReference>
<name>X1Q6J4_9ZZZZ</name>
<dbReference type="GO" id="GO:0046872">
    <property type="term" value="F:metal ion binding"/>
    <property type="evidence" value="ECO:0007669"/>
    <property type="project" value="UniProtKB-KW"/>
</dbReference>
<accession>X1Q6J4</accession>
<evidence type="ECO:0000313" key="7">
    <source>
        <dbReference type="EMBL" id="GAI38879.1"/>
    </source>
</evidence>
<dbReference type="InterPro" id="IPR041569">
    <property type="entry name" value="AAA_lid_3"/>
</dbReference>
<comment type="similarity">
    <text evidence="2">In the C-terminal section; belongs to the peptidase M41 family.</text>
</comment>
<keyword evidence="5" id="KW-0482">Metalloprotease</keyword>
<dbReference type="PANTHER" id="PTHR23076">
    <property type="entry name" value="METALLOPROTEASE M41 FTSH"/>
    <property type="match status" value="1"/>
</dbReference>
<reference evidence="7" key="1">
    <citation type="journal article" date="2014" name="Front. Microbiol.">
        <title>High frequency of phylogenetically diverse reductive dehalogenase-homologous genes in deep subseafloor sedimentary metagenomes.</title>
        <authorList>
            <person name="Kawai M."/>
            <person name="Futagami T."/>
            <person name="Toyoda A."/>
            <person name="Takaki Y."/>
            <person name="Nishi S."/>
            <person name="Hori S."/>
            <person name="Arai W."/>
            <person name="Tsubouchi T."/>
            <person name="Morono Y."/>
            <person name="Uchiyama I."/>
            <person name="Ito T."/>
            <person name="Fujiyama A."/>
            <person name="Inagaki F."/>
            <person name="Takami H."/>
        </authorList>
    </citation>
    <scope>NUCLEOTIDE SEQUENCE</scope>
    <source>
        <strain evidence="7">Expedition CK06-06</strain>
    </source>
</reference>
<dbReference type="SUPFAM" id="SSF52283">
    <property type="entry name" value="Formate/glycerate dehydrogenase catalytic domain-like"/>
    <property type="match status" value="1"/>
</dbReference>
<dbReference type="FunFam" id="1.10.8.60:FF:000001">
    <property type="entry name" value="ATP-dependent zinc metalloprotease FtsH"/>
    <property type="match status" value="1"/>
</dbReference>
<feature type="non-terminal residue" evidence="7">
    <location>
        <position position="1"/>
    </location>
</feature>
<dbReference type="InterPro" id="IPR007886">
    <property type="entry name" value="AlaDH/PNT_N"/>
</dbReference>
<proteinExistence type="inferred from homology"/>
<dbReference type="SUPFAM" id="SSF52540">
    <property type="entry name" value="P-loop containing nucleoside triphosphate hydrolases"/>
    <property type="match status" value="1"/>
</dbReference>
<organism evidence="7">
    <name type="scientific">marine sediment metagenome</name>
    <dbReference type="NCBI Taxonomy" id="412755"/>
    <lineage>
        <taxon>unclassified sequences</taxon>
        <taxon>metagenomes</taxon>
        <taxon>ecological metagenomes</taxon>
    </lineage>
</organism>
<evidence type="ECO:0000256" key="1">
    <source>
        <dbReference type="ARBA" id="ARBA00001947"/>
    </source>
</evidence>
<keyword evidence="4" id="KW-0862">Zinc</keyword>
<dbReference type="SMART" id="SM01003">
    <property type="entry name" value="AlaDh_PNT_N"/>
    <property type="match status" value="1"/>
</dbReference>
<comment type="cofactor">
    <cofactor evidence="1">
        <name>Zn(2+)</name>
        <dbReference type="ChEBI" id="CHEBI:29105"/>
    </cofactor>
</comment>
<keyword evidence="3" id="KW-0479">Metal-binding</keyword>
<dbReference type="GO" id="GO:0004176">
    <property type="term" value="F:ATP-dependent peptidase activity"/>
    <property type="evidence" value="ECO:0007669"/>
    <property type="project" value="InterPro"/>
</dbReference>
<evidence type="ECO:0000259" key="6">
    <source>
        <dbReference type="SMART" id="SM01003"/>
    </source>
</evidence>
<keyword evidence="5" id="KW-0645">Protease</keyword>
<dbReference type="SUPFAM" id="SSF140990">
    <property type="entry name" value="FtsH protease domain-like"/>
    <property type="match status" value="1"/>
</dbReference>
<evidence type="ECO:0000256" key="4">
    <source>
        <dbReference type="ARBA" id="ARBA00022833"/>
    </source>
</evidence>
<evidence type="ECO:0000256" key="5">
    <source>
        <dbReference type="ARBA" id="ARBA00023049"/>
    </source>
</evidence>